<comment type="similarity">
    <text evidence="3">Belongs to the PP2C family.</text>
</comment>
<comment type="catalytic activity">
    <reaction evidence="10">
        <text>O-phospho-L-seryl-[protein] + H2O = L-seryl-[protein] + phosphate</text>
        <dbReference type="Rhea" id="RHEA:20629"/>
        <dbReference type="Rhea" id="RHEA-COMP:9863"/>
        <dbReference type="Rhea" id="RHEA-COMP:11604"/>
        <dbReference type="ChEBI" id="CHEBI:15377"/>
        <dbReference type="ChEBI" id="CHEBI:29999"/>
        <dbReference type="ChEBI" id="CHEBI:43474"/>
        <dbReference type="ChEBI" id="CHEBI:83421"/>
        <dbReference type="EC" id="3.1.3.16"/>
    </reaction>
</comment>
<dbReference type="Gene3D" id="3.60.40.10">
    <property type="entry name" value="PPM-type phosphatase domain"/>
    <property type="match status" value="1"/>
</dbReference>
<evidence type="ECO:0000256" key="3">
    <source>
        <dbReference type="ARBA" id="ARBA00006702"/>
    </source>
</evidence>
<dbReference type="GO" id="GO:0046872">
    <property type="term" value="F:metal ion binding"/>
    <property type="evidence" value="ECO:0007669"/>
    <property type="project" value="UniProtKB-KW"/>
</dbReference>
<evidence type="ECO:0000256" key="2">
    <source>
        <dbReference type="ARBA" id="ARBA00001946"/>
    </source>
</evidence>
<dbReference type="EnsemblPlants" id="EMT27882">
    <property type="protein sequence ID" value="EMT27882"/>
    <property type="gene ID" value="F775_08035"/>
</dbReference>
<protein>
    <recommendedName>
        <fullName evidence="4">protein-serine/threonine phosphatase</fullName>
        <ecNumber evidence="4">3.1.3.16</ecNumber>
    </recommendedName>
</protein>
<dbReference type="GO" id="GO:0004722">
    <property type="term" value="F:protein serine/threonine phosphatase activity"/>
    <property type="evidence" value="ECO:0007669"/>
    <property type="project" value="UniProtKB-EC"/>
</dbReference>
<dbReference type="PROSITE" id="PS51746">
    <property type="entry name" value="PPM_2"/>
    <property type="match status" value="1"/>
</dbReference>
<evidence type="ECO:0000256" key="10">
    <source>
        <dbReference type="ARBA" id="ARBA00047761"/>
    </source>
</evidence>
<evidence type="ECO:0000256" key="5">
    <source>
        <dbReference type="ARBA" id="ARBA00022723"/>
    </source>
</evidence>
<keyword evidence="7" id="KW-0460">Magnesium</keyword>
<evidence type="ECO:0000256" key="9">
    <source>
        <dbReference type="ARBA" id="ARBA00023211"/>
    </source>
</evidence>
<evidence type="ECO:0000256" key="4">
    <source>
        <dbReference type="ARBA" id="ARBA00013081"/>
    </source>
</evidence>
<evidence type="ECO:0000313" key="12">
    <source>
        <dbReference type="EnsemblPlants" id="EMT27882"/>
    </source>
</evidence>
<dbReference type="InterPro" id="IPR015655">
    <property type="entry name" value="PP2C"/>
</dbReference>
<dbReference type="SUPFAM" id="SSF81606">
    <property type="entry name" value="PP2C-like"/>
    <property type="match status" value="1"/>
</dbReference>
<dbReference type="SMART" id="SM00331">
    <property type="entry name" value="PP2C_SIG"/>
    <property type="match status" value="1"/>
</dbReference>
<comment type="catalytic activity">
    <reaction evidence="11">
        <text>O-phospho-L-threonyl-[protein] + H2O = L-threonyl-[protein] + phosphate</text>
        <dbReference type="Rhea" id="RHEA:47004"/>
        <dbReference type="Rhea" id="RHEA-COMP:11060"/>
        <dbReference type="Rhea" id="RHEA-COMP:11605"/>
        <dbReference type="ChEBI" id="CHEBI:15377"/>
        <dbReference type="ChEBI" id="CHEBI:30013"/>
        <dbReference type="ChEBI" id="CHEBI:43474"/>
        <dbReference type="ChEBI" id="CHEBI:61977"/>
        <dbReference type="EC" id="3.1.3.16"/>
    </reaction>
</comment>
<dbReference type="AlphaFoldDB" id="M8CKJ0"/>
<comment type="cofactor">
    <cofactor evidence="1">
        <name>Mn(2+)</name>
        <dbReference type="ChEBI" id="CHEBI:29035"/>
    </cofactor>
</comment>
<evidence type="ECO:0000256" key="7">
    <source>
        <dbReference type="ARBA" id="ARBA00022842"/>
    </source>
</evidence>
<proteinExistence type="inferred from homology"/>
<sequence length="408" mass="43451">MESASNEEMLPPALPLATLIGRELRGGGSERPLVRSGHSGFAKRGEDYFLVKPDCLRIPGDPSSAFSVFAVFDGHNGVSAAVFSKEHLLDDVMSAVPQGISREDWLQVLPRALVAGFVKTDIDFQRKGETQREGEMSGTTATLVVIDGFTVTVASVGDSRCILDTQGGVVSLLTVDHRLEENVEERERVTASGGEVSRLNLCGGQQVGPLRCWPGGLCLSRSIGDTDVGEFIVPIPHVKQVKLSNAGGRLIIASDGIWDAVSSEIAAQACRGLPAELAAKLVVKQALKTTGLKDDTTCVVVDIIPSDHCSTPPPSSPKQNQSKLRLGRNSLSKANLPPFRCAICQVDQVPFEDLITDNGGGYCSAPSTPSSCPYLCSGCRKKKDAMEGRQRRNLSGGGKLGRYNGLHV</sequence>
<keyword evidence="9" id="KW-0464">Manganese</keyword>
<dbReference type="FunFam" id="3.60.40.10:FF:000013">
    <property type="entry name" value="probable protein phosphatase 2C 5"/>
    <property type="match status" value="1"/>
</dbReference>
<accession>M8CKJ0</accession>
<keyword evidence="8" id="KW-0904">Protein phosphatase</keyword>
<name>M8CKJ0_AEGTA</name>
<comment type="cofactor">
    <cofactor evidence="2">
        <name>Mg(2+)</name>
        <dbReference type="ChEBI" id="CHEBI:18420"/>
    </cofactor>
</comment>
<reference evidence="12" key="1">
    <citation type="submission" date="2015-06" db="UniProtKB">
        <authorList>
            <consortium name="EnsemblPlants"/>
        </authorList>
    </citation>
    <scope>IDENTIFICATION</scope>
</reference>
<keyword evidence="6" id="KW-0378">Hydrolase</keyword>
<organism evidence="12">
    <name type="scientific">Aegilops tauschii</name>
    <name type="common">Tausch's goatgrass</name>
    <name type="synonym">Aegilops squarrosa</name>
    <dbReference type="NCBI Taxonomy" id="37682"/>
    <lineage>
        <taxon>Eukaryota</taxon>
        <taxon>Viridiplantae</taxon>
        <taxon>Streptophyta</taxon>
        <taxon>Embryophyta</taxon>
        <taxon>Tracheophyta</taxon>
        <taxon>Spermatophyta</taxon>
        <taxon>Magnoliopsida</taxon>
        <taxon>Liliopsida</taxon>
        <taxon>Poales</taxon>
        <taxon>Poaceae</taxon>
        <taxon>BOP clade</taxon>
        <taxon>Pooideae</taxon>
        <taxon>Triticodae</taxon>
        <taxon>Triticeae</taxon>
        <taxon>Triticinae</taxon>
        <taxon>Aegilops</taxon>
    </lineage>
</organism>
<dbReference type="InterPro" id="IPR036457">
    <property type="entry name" value="PPM-type-like_dom_sf"/>
</dbReference>
<evidence type="ECO:0000256" key="6">
    <source>
        <dbReference type="ARBA" id="ARBA00022801"/>
    </source>
</evidence>
<dbReference type="InterPro" id="IPR001932">
    <property type="entry name" value="PPM-type_phosphatase-like_dom"/>
</dbReference>
<dbReference type="SMART" id="SM00332">
    <property type="entry name" value="PP2Cc"/>
    <property type="match status" value="1"/>
</dbReference>
<evidence type="ECO:0000256" key="11">
    <source>
        <dbReference type="ARBA" id="ARBA00048336"/>
    </source>
</evidence>
<dbReference type="CDD" id="cd00143">
    <property type="entry name" value="PP2Cc"/>
    <property type="match status" value="1"/>
</dbReference>
<evidence type="ECO:0000256" key="1">
    <source>
        <dbReference type="ARBA" id="ARBA00001936"/>
    </source>
</evidence>
<dbReference type="Pfam" id="PF00481">
    <property type="entry name" value="PP2C"/>
    <property type="match status" value="1"/>
</dbReference>
<dbReference type="PANTHER" id="PTHR47992">
    <property type="entry name" value="PROTEIN PHOSPHATASE"/>
    <property type="match status" value="1"/>
</dbReference>
<dbReference type="EC" id="3.1.3.16" evidence="4"/>
<evidence type="ECO:0000256" key="8">
    <source>
        <dbReference type="ARBA" id="ARBA00022912"/>
    </source>
</evidence>
<keyword evidence="5" id="KW-0479">Metal-binding</keyword>